<reference evidence="2" key="2">
    <citation type="journal article" date="2020" name="Nat. Commun.">
        <title>Large-scale genome sequencing of mycorrhizal fungi provides insights into the early evolution of symbiotic traits.</title>
        <authorList>
            <person name="Miyauchi S."/>
            <person name="Kiss E."/>
            <person name="Kuo A."/>
            <person name="Drula E."/>
            <person name="Kohler A."/>
            <person name="Sanchez-Garcia M."/>
            <person name="Morin E."/>
            <person name="Andreopoulos B."/>
            <person name="Barry K.W."/>
            <person name="Bonito G."/>
            <person name="Buee M."/>
            <person name="Carver A."/>
            <person name="Chen C."/>
            <person name="Cichocki N."/>
            <person name="Clum A."/>
            <person name="Culley D."/>
            <person name="Crous P.W."/>
            <person name="Fauchery L."/>
            <person name="Girlanda M."/>
            <person name="Hayes R.D."/>
            <person name="Keri Z."/>
            <person name="LaButti K."/>
            <person name="Lipzen A."/>
            <person name="Lombard V."/>
            <person name="Magnuson J."/>
            <person name="Maillard F."/>
            <person name="Murat C."/>
            <person name="Nolan M."/>
            <person name="Ohm R.A."/>
            <person name="Pangilinan J."/>
            <person name="Pereira M.F."/>
            <person name="Perotto S."/>
            <person name="Peter M."/>
            <person name="Pfister S."/>
            <person name="Riley R."/>
            <person name="Sitrit Y."/>
            <person name="Stielow J.B."/>
            <person name="Szollosi G."/>
            <person name="Zifcakova L."/>
            <person name="Stursova M."/>
            <person name="Spatafora J.W."/>
            <person name="Tedersoo L."/>
            <person name="Vaario L.M."/>
            <person name="Yamada A."/>
            <person name="Yan M."/>
            <person name="Wang P."/>
            <person name="Xu J."/>
            <person name="Bruns T."/>
            <person name="Baldrian P."/>
            <person name="Vilgalys R."/>
            <person name="Dunand C."/>
            <person name="Henrissat B."/>
            <person name="Grigoriev I.V."/>
            <person name="Hibbett D."/>
            <person name="Nagy L.G."/>
            <person name="Martin F.M."/>
        </authorList>
    </citation>
    <scope>NUCLEOTIDE SEQUENCE</scope>
    <source>
        <strain evidence="2">BED1</strain>
    </source>
</reference>
<evidence type="ECO:0000313" key="3">
    <source>
        <dbReference type="Proteomes" id="UP001194468"/>
    </source>
</evidence>
<gene>
    <name evidence="2" type="ORF">L210DRAFT_2841155</name>
</gene>
<comment type="caution">
    <text evidence="2">The sequence shown here is derived from an EMBL/GenBank/DDBJ whole genome shotgun (WGS) entry which is preliminary data.</text>
</comment>
<accession>A0AAD4BK65</accession>
<evidence type="ECO:0000256" key="1">
    <source>
        <dbReference type="SAM" id="MobiDB-lite"/>
    </source>
</evidence>
<keyword evidence="3" id="KW-1185">Reference proteome</keyword>
<protein>
    <submittedName>
        <fullName evidence="2">Uncharacterized protein</fullName>
    </submittedName>
</protein>
<feature type="region of interest" description="Disordered" evidence="1">
    <location>
        <begin position="45"/>
        <end position="90"/>
    </location>
</feature>
<sequence>MSSRCVGLDPSDPYHLAETLQGVVAGFFLSPSAATCWRAAPFESLSGPTERGESSKAAHGRCNGGGSGLKAKRDSSWRAHEKMQGEGRGGTKCEVRMGGLYILAEIGIRAG</sequence>
<name>A0AAD4BK65_BOLED</name>
<dbReference type="AlphaFoldDB" id="A0AAD4BK65"/>
<dbReference type="EMBL" id="WHUW01000040">
    <property type="protein sequence ID" value="KAF8432432.1"/>
    <property type="molecule type" value="Genomic_DNA"/>
</dbReference>
<reference evidence="2" key="1">
    <citation type="submission" date="2019-10" db="EMBL/GenBank/DDBJ databases">
        <authorList>
            <consortium name="DOE Joint Genome Institute"/>
            <person name="Kuo A."/>
            <person name="Miyauchi S."/>
            <person name="Kiss E."/>
            <person name="Drula E."/>
            <person name="Kohler A."/>
            <person name="Sanchez-Garcia M."/>
            <person name="Andreopoulos B."/>
            <person name="Barry K.W."/>
            <person name="Bonito G."/>
            <person name="Buee M."/>
            <person name="Carver A."/>
            <person name="Chen C."/>
            <person name="Cichocki N."/>
            <person name="Clum A."/>
            <person name="Culley D."/>
            <person name="Crous P.W."/>
            <person name="Fauchery L."/>
            <person name="Girlanda M."/>
            <person name="Hayes R."/>
            <person name="Keri Z."/>
            <person name="LaButti K."/>
            <person name="Lipzen A."/>
            <person name="Lombard V."/>
            <person name="Magnuson J."/>
            <person name="Maillard F."/>
            <person name="Morin E."/>
            <person name="Murat C."/>
            <person name="Nolan M."/>
            <person name="Ohm R."/>
            <person name="Pangilinan J."/>
            <person name="Pereira M."/>
            <person name="Perotto S."/>
            <person name="Peter M."/>
            <person name="Riley R."/>
            <person name="Sitrit Y."/>
            <person name="Stielow B."/>
            <person name="Szollosi G."/>
            <person name="Zifcakova L."/>
            <person name="Stursova M."/>
            <person name="Spatafora J.W."/>
            <person name="Tedersoo L."/>
            <person name="Vaario L.-M."/>
            <person name="Yamada A."/>
            <person name="Yan M."/>
            <person name="Wang P."/>
            <person name="Xu J."/>
            <person name="Bruns T."/>
            <person name="Baldrian P."/>
            <person name="Vilgalys R."/>
            <person name="Henrissat B."/>
            <person name="Grigoriev I.V."/>
            <person name="Hibbett D."/>
            <person name="Nagy L.G."/>
            <person name="Martin F.M."/>
        </authorList>
    </citation>
    <scope>NUCLEOTIDE SEQUENCE</scope>
    <source>
        <strain evidence="2">BED1</strain>
    </source>
</reference>
<dbReference type="Proteomes" id="UP001194468">
    <property type="component" value="Unassembled WGS sequence"/>
</dbReference>
<proteinExistence type="predicted"/>
<feature type="compositionally biased region" description="Basic and acidic residues" evidence="1">
    <location>
        <begin position="71"/>
        <end position="90"/>
    </location>
</feature>
<evidence type="ECO:0000313" key="2">
    <source>
        <dbReference type="EMBL" id="KAF8432432.1"/>
    </source>
</evidence>
<organism evidence="2 3">
    <name type="scientific">Boletus edulis BED1</name>
    <dbReference type="NCBI Taxonomy" id="1328754"/>
    <lineage>
        <taxon>Eukaryota</taxon>
        <taxon>Fungi</taxon>
        <taxon>Dikarya</taxon>
        <taxon>Basidiomycota</taxon>
        <taxon>Agaricomycotina</taxon>
        <taxon>Agaricomycetes</taxon>
        <taxon>Agaricomycetidae</taxon>
        <taxon>Boletales</taxon>
        <taxon>Boletineae</taxon>
        <taxon>Boletaceae</taxon>
        <taxon>Boletoideae</taxon>
        <taxon>Boletus</taxon>
    </lineage>
</organism>